<dbReference type="GO" id="GO:0005886">
    <property type="term" value="C:plasma membrane"/>
    <property type="evidence" value="ECO:0007669"/>
    <property type="project" value="UniProtKB-SubCell"/>
</dbReference>
<dbReference type="PANTHER" id="PTHR24233">
    <property type="entry name" value="P2Y PURINOCEPTOR-RELATED G-PROTEIN COUPLED RECEPTOR"/>
    <property type="match status" value="1"/>
</dbReference>
<dbReference type="CTD" id="791765"/>
<accession>A0A3B4ECR0</accession>
<comment type="subcellular location">
    <subcellularLocation>
        <location evidence="1">Cell membrane</location>
        <topology evidence="1">Multi-pass membrane protein</topology>
    </subcellularLocation>
</comment>
<feature type="transmembrane region" description="Helical" evidence="14">
    <location>
        <begin position="156"/>
        <end position="176"/>
    </location>
</feature>
<keyword evidence="17" id="KW-1185">Reference proteome</keyword>
<dbReference type="FunFam" id="1.20.1070.10:FF:000150">
    <property type="entry name" value="probable G-protein coupled receptor 34"/>
    <property type="match status" value="1"/>
</dbReference>
<evidence type="ECO:0000256" key="1">
    <source>
        <dbReference type="ARBA" id="ARBA00004651"/>
    </source>
</evidence>
<dbReference type="PROSITE" id="PS00237">
    <property type="entry name" value="G_PROTEIN_RECEP_F1_1"/>
    <property type="match status" value="1"/>
</dbReference>
<evidence type="ECO:0000256" key="12">
    <source>
        <dbReference type="ARBA" id="ARBA00045234"/>
    </source>
</evidence>
<name>A0A3B4ECR0_PYGNA</name>
<evidence type="ECO:0000256" key="13">
    <source>
        <dbReference type="RuleBase" id="RU000688"/>
    </source>
</evidence>
<evidence type="ECO:0000313" key="17">
    <source>
        <dbReference type="Proteomes" id="UP001501920"/>
    </source>
</evidence>
<evidence type="ECO:0000256" key="2">
    <source>
        <dbReference type="ARBA" id="ARBA00022475"/>
    </source>
</evidence>
<dbReference type="Proteomes" id="UP001501920">
    <property type="component" value="Chromosome 6"/>
</dbReference>
<evidence type="ECO:0000256" key="3">
    <source>
        <dbReference type="ARBA" id="ARBA00022692"/>
    </source>
</evidence>
<dbReference type="Gene3D" id="1.20.1070.10">
    <property type="entry name" value="Rhodopsin 7-helix transmembrane proteins"/>
    <property type="match status" value="1"/>
</dbReference>
<feature type="transmembrane region" description="Helical" evidence="14">
    <location>
        <begin position="201"/>
        <end position="222"/>
    </location>
</feature>
<comment type="function">
    <text evidence="12">G-protein-coupled receptor of lysophosphatidylserine (LysoPS) that plays different roles in immune response. Acts a damage-sensing receptor that triggers tissue repair upon recognition of dying neutrophils. Mechanistically, apoptotic neutrophils release lysophosphatydilserine that are recognized by type 3 innate lymphoid cells (ILC3s) via GPR34, which activates downstream PI3K-AKT and RAS-ERK signaling pathways leading to STAT3 activation and IL-22 production. Plays an important role in microglial function, controlling morphology and phagocytosis.</text>
</comment>
<dbReference type="OMA" id="IIHKCNE"/>
<dbReference type="GO" id="GO:0045028">
    <property type="term" value="F:G protein-coupled purinergic nucleotide receptor activity"/>
    <property type="evidence" value="ECO:0007669"/>
    <property type="project" value="TreeGrafter"/>
</dbReference>
<keyword evidence="4 14" id="KW-1133">Transmembrane helix</keyword>
<dbReference type="GeneID" id="108426056"/>
<keyword evidence="10 13" id="KW-0807">Transducer</keyword>
<dbReference type="PRINTS" id="PR00237">
    <property type="entry name" value="GPCRRHODOPSN"/>
</dbReference>
<reference evidence="16 17" key="1">
    <citation type="submission" date="2020-10" db="EMBL/GenBank/DDBJ databases">
        <title>Pygocentrus nattereri (red-bellied piranha) genome, fPygNat1, primary haplotype.</title>
        <authorList>
            <person name="Myers G."/>
            <person name="Meyer A."/>
            <person name="Karagic N."/>
            <person name="Pippel M."/>
            <person name="Winkler S."/>
            <person name="Tracey A."/>
            <person name="Wood J."/>
            <person name="Formenti G."/>
            <person name="Howe K."/>
            <person name="Fedrigo O."/>
            <person name="Jarvis E.D."/>
        </authorList>
    </citation>
    <scope>NUCLEOTIDE SEQUENCE [LARGE SCALE GENOMIC DNA]</scope>
</reference>
<evidence type="ECO:0000256" key="14">
    <source>
        <dbReference type="SAM" id="Phobius"/>
    </source>
</evidence>
<feature type="transmembrane region" description="Helical" evidence="14">
    <location>
        <begin position="118"/>
        <end position="135"/>
    </location>
</feature>
<evidence type="ECO:0000256" key="7">
    <source>
        <dbReference type="ARBA" id="ARBA00023157"/>
    </source>
</evidence>
<evidence type="ECO:0000313" key="16">
    <source>
        <dbReference type="Ensembl" id="ENSPNAP00000033625.1"/>
    </source>
</evidence>
<feature type="domain" description="G-protein coupled receptors family 1 profile" evidence="15">
    <location>
        <begin position="56"/>
        <end position="310"/>
    </location>
</feature>
<dbReference type="InterPro" id="IPR000276">
    <property type="entry name" value="GPCR_Rhodpsn"/>
</dbReference>
<keyword evidence="3 13" id="KW-0812">Transmembrane</keyword>
<evidence type="ECO:0000259" key="15">
    <source>
        <dbReference type="PROSITE" id="PS50262"/>
    </source>
</evidence>
<keyword evidence="5 13" id="KW-0297">G-protein coupled receptor</keyword>
<keyword evidence="6 14" id="KW-0472">Membrane</keyword>
<reference evidence="16" key="3">
    <citation type="submission" date="2025-09" db="UniProtKB">
        <authorList>
            <consortium name="Ensembl"/>
        </authorList>
    </citation>
    <scope>IDENTIFICATION</scope>
</reference>
<evidence type="ECO:0000256" key="9">
    <source>
        <dbReference type="ARBA" id="ARBA00023180"/>
    </source>
</evidence>
<feature type="transmembrane region" description="Helical" evidence="14">
    <location>
        <begin position="77"/>
        <end position="98"/>
    </location>
</feature>
<dbReference type="PROSITE" id="PS50262">
    <property type="entry name" value="G_PROTEIN_RECEP_F1_2"/>
    <property type="match status" value="1"/>
</dbReference>
<dbReference type="RefSeq" id="XP_017550745.1">
    <property type="nucleotide sequence ID" value="XM_017695256.2"/>
</dbReference>
<dbReference type="PRINTS" id="PR01157">
    <property type="entry name" value="P2YPURNOCPTR"/>
</dbReference>
<organism evidence="16 17">
    <name type="scientific">Pygocentrus nattereri</name>
    <name type="common">Red-bellied piranha</name>
    <dbReference type="NCBI Taxonomy" id="42514"/>
    <lineage>
        <taxon>Eukaryota</taxon>
        <taxon>Metazoa</taxon>
        <taxon>Chordata</taxon>
        <taxon>Craniata</taxon>
        <taxon>Vertebrata</taxon>
        <taxon>Euteleostomi</taxon>
        <taxon>Actinopterygii</taxon>
        <taxon>Neopterygii</taxon>
        <taxon>Teleostei</taxon>
        <taxon>Ostariophysi</taxon>
        <taxon>Characiformes</taxon>
        <taxon>Characoidei</taxon>
        <taxon>Pygocentrus</taxon>
    </lineage>
</organism>
<feature type="transmembrane region" description="Helical" evidence="14">
    <location>
        <begin position="252"/>
        <end position="274"/>
    </location>
</feature>
<dbReference type="GeneTree" id="ENSGT01110000267167"/>
<dbReference type="AlphaFoldDB" id="A0A3B4ECR0"/>
<sequence>MAEKCYQALHNTTPTSNSLVGTQKQDGQANCTLDGSSLRVLLAISYSIFFLLGLVGNLLALWVFLRLHSKKNSVRVFLINLAVADLLLVVCLPFRIAYHANNDCWVLNPIICKVVGNVFYMNMYISIVLLGLISIDRYLKLQRISSKQRFLRSRESILTCCLLWVVAIALILPYIALNKQNTPTTKCFHYKQLHNAKWKGYFNLLLVVTFWVVYGALVMSYGKIAMGLLRVSREKPDLPNAVKYGRTARKSFFILFLFTVCFVPYHLVRIFYIISQITDVSCQWVEVVDKTNEIALLLSAFNSCLDPVMYFVLCGSVRRTVLQLLCKCIRLAVSGHSNSSSNDTGRTQRDQLTESEITTLRRKTQIKPLDT</sequence>
<proteinExistence type="inferred from homology"/>
<evidence type="ECO:0000256" key="8">
    <source>
        <dbReference type="ARBA" id="ARBA00023170"/>
    </source>
</evidence>
<keyword evidence="8 13" id="KW-0675">Receptor</keyword>
<keyword evidence="7" id="KW-1015">Disulfide bond</keyword>
<dbReference type="OrthoDB" id="10005568at2759"/>
<feature type="transmembrane region" description="Helical" evidence="14">
    <location>
        <begin position="43"/>
        <end position="65"/>
    </location>
</feature>
<dbReference type="Pfam" id="PF00001">
    <property type="entry name" value="7tm_1"/>
    <property type="match status" value="1"/>
</dbReference>
<evidence type="ECO:0000256" key="5">
    <source>
        <dbReference type="ARBA" id="ARBA00023040"/>
    </source>
</evidence>
<comment type="similarity">
    <text evidence="13">Belongs to the G-protein coupled receptor 1 family.</text>
</comment>
<keyword evidence="2" id="KW-1003">Cell membrane</keyword>
<evidence type="ECO:0000256" key="6">
    <source>
        <dbReference type="ARBA" id="ARBA00023136"/>
    </source>
</evidence>
<evidence type="ECO:0000256" key="10">
    <source>
        <dbReference type="ARBA" id="ARBA00023224"/>
    </source>
</evidence>
<dbReference type="PANTHER" id="PTHR24233:SF1">
    <property type="entry name" value="G-PROTEIN COUPLED RECEPTOR 34-RELATED"/>
    <property type="match status" value="1"/>
</dbReference>
<keyword evidence="9" id="KW-0325">Glycoprotein</keyword>
<evidence type="ECO:0000256" key="4">
    <source>
        <dbReference type="ARBA" id="ARBA00022989"/>
    </source>
</evidence>
<feature type="transmembrane region" description="Helical" evidence="14">
    <location>
        <begin position="294"/>
        <end position="313"/>
    </location>
</feature>
<protein>
    <recommendedName>
        <fullName evidence="11">Probable G-protein coupled receptor 34</fullName>
    </recommendedName>
</protein>
<reference evidence="16" key="2">
    <citation type="submission" date="2025-08" db="UniProtKB">
        <authorList>
            <consortium name="Ensembl"/>
        </authorList>
    </citation>
    <scope>IDENTIFICATION</scope>
</reference>
<evidence type="ECO:0000256" key="11">
    <source>
        <dbReference type="ARBA" id="ARBA00035691"/>
    </source>
</evidence>
<dbReference type="SUPFAM" id="SSF81321">
    <property type="entry name" value="Family A G protein-coupled receptor-like"/>
    <property type="match status" value="1"/>
</dbReference>
<dbReference type="Ensembl" id="ENSPNAT00000024660.2">
    <property type="protein sequence ID" value="ENSPNAP00000033625.1"/>
    <property type="gene ID" value="ENSPNAG00000022354.2"/>
</dbReference>
<dbReference type="InterPro" id="IPR017452">
    <property type="entry name" value="GPCR_Rhodpsn_7TM"/>
</dbReference>